<proteinExistence type="predicted"/>
<reference evidence="1" key="1">
    <citation type="submission" date="2020-04" db="EMBL/GenBank/DDBJ databases">
        <authorList>
            <person name="Chiriac C."/>
            <person name="Salcher M."/>
            <person name="Ghai R."/>
            <person name="Kavagutti S V."/>
        </authorList>
    </citation>
    <scope>NUCLEOTIDE SEQUENCE</scope>
</reference>
<organism evidence="1">
    <name type="scientific">uncultured Caudovirales phage</name>
    <dbReference type="NCBI Taxonomy" id="2100421"/>
    <lineage>
        <taxon>Viruses</taxon>
        <taxon>Duplodnaviria</taxon>
        <taxon>Heunggongvirae</taxon>
        <taxon>Uroviricota</taxon>
        <taxon>Caudoviricetes</taxon>
        <taxon>Peduoviridae</taxon>
        <taxon>Maltschvirus</taxon>
        <taxon>Maltschvirus maltsch</taxon>
    </lineage>
</organism>
<accession>A0A6J5MYL5</accession>
<protein>
    <submittedName>
        <fullName evidence="1">Uncharacterized protein</fullName>
    </submittedName>
</protein>
<name>A0A6J5MYL5_9CAUD</name>
<evidence type="ECO:0000313" key="1">
    <source>
        <dbReference type="EMBL" id="CAB4150070.1"/>
    </source>
</evidence>
<dbReference type="EMBL" id="LR796534">
    <property type="protein sequence ID" value="CAB4150070.1"/>
    <property type="molecule type" value="Genomic_DNA"/>
</dbReference>
<gene>
    <name evidence="1" type="ORF">UFOVP549_38</name>
</gene>
<sequence length="96" mass="11229">MKNQTLDIKKLVARFGGRMELWRRMNARGYKLSVKTIEKWGERNSVPSPRIMELLELATYEKHPINLNDYLVRSAPNAGESLSHRHEKQKSKVVPR</sequence>